<feature type="region of interest" description="Disordered" evidence="2">
    <location>
        <begin position="319"/>
        <end position="347"/>
    </location>
</feature>
<dbReference type="Gene3D" id="1.25.10.10">
    <property type="entry name" value="Leucine-rich Repeat Variant"/>
    <property type="match status" value="1"/>
</dbReference>
<feature type="coiled-coil region" evidence="1">
    <location>
        <begin position="1315"/>
        <end position="1342"/>
    </location>
</feature>
<dbReference type="Gene3D" id="1.20.58.2220">
    <property type="entry name" value="Formin, FH2 domain"/>
    <property type="match status" value="1"/>
</dbReference>
<dbReference type="InterPro" id="IPR042201">
    <property type="entry name" value="FH2_Formin_sf"/>
</dbReference>
<dbReference type="InterPro" id="IPR015425">
    <property type="entry name" value="FH2_Formin"/>
</dbReference>
<feature type="compositionally biased region" description="Polar residues" evidence="2">
    <location>
        <begin position="693"/>
        <end position="717"/>
    </location>
</feature>
<dbReference type="SMART" id="SM01140">
    <property type="entry name" value="Drf_GBD"/>
    <property type="match status" value="1"/>
</dbReference>
<feature type="region of interest" description="Disordered" evidence="2">
    <location>
        <begin position="967"/>
        <end position="989"/>
    </location>
</feature>
<dbReference type="InterPro" id="IPR016024">
    <property type="entry name" value="ARM-type_fold"/>
</dbReference>
<dbReference type="InterPro" id="IPR010472">
    <property type="entry name" value="FH3_dom"/>
</dbReference>
<feature type="region of interest" description="Disordered" evidence="2">
    <location>
        <begin position="1468"/>
        <end position="1622"/>
    </location>
</feature>
<feature type="compositionally biased region" description="Low complexity" evidence="2">
    <location>
        <begin position="2108"/>
        <end position="2121"/>
    </location>
</feature>
<dbReference type="Pfam" id="PF06367">
    <property type="entry name" value="Drf_FH3"/>
    <property type="match status" value="1"/>
</dbReference>
<dbReference type="InterPro" id="IPR014768">
    <property type="entry name" value="GBD/FH3_dom"/>
</dbReference>
<feature type="region of interest" description="Disordered" evidence="2">
    <location>
        <begin position="2036"/>
        <end position="2145"/>
    </location>
</feature>
<feature type="region of interest" description="Disordered" evidence="2">
    <location>
        <begin position="2180"/>
        <end position="2212"/>
    </location>
</feature>
<reference evidence="5 6" key="1">
    <citation type="journal article" date="2018" name="Mol. Biol. Evol.">
        <title>Broad Genomic Sampling Reveals a Smut Pathogenic Ancestry of the Fungal Clade Ustilaginomycotina.</title>
        <authorList>
            <person name="Kijpornyongpan T."/>
            <person name="Mondo S.J."/>
            <person name="Barry K."/>
            <person name="Sandor L."/>
            <person name="Lee J."/>
            <person name="Lipzen A."/>
            <person name="Pangilinan J."/>
            <person name="LaButti K."/>
            <person name="Hainaut M."/>
            <person name="Henrissat B."/>
            <person name="Grigoriev I.V."/>
            <person name="Spatafora J.W."/>
            <person name="Aime M.C."/>
        </authorList>
    </citation>
    <scope>NUCLEOTIDE SEQUENCE [LARGE SCALE GENOMIC DNA]</scope>
    <source>
        <strain evidence="5 6">MCA 4658</strain>
    </source>
</reference>
<feature type="region of interest" description="Disordered" evidence="2">
    <location>
        <begin position="1224"/>
        <end position="1252"/>
    </location>
</feature>
<dbReference type="InParanoid" id="A0A316VTY9"/>
<protein>
    <recommendedName>
        <fullName evidence="7">FH2-domain-containing protein</fullName>
    </recommendedName>
</protein>
<feature type="compositionally biased region" description="Low complexity" evidence="2">
    <location>
        <begin position="1534"/>
        <end position="1543"/>
    </location>
</feature>
<dbReference type="InterPro" id="IPR051425">
    <property type="entry name" value="Formin_Homology"/>
</dbReference>
<keyword evidence="6" id="KW-1185">Reference proteome</keyword>
<dbReference type="Pfam" id="PF06371">
    <property type="entry name" value="Drf_GBD"/>
    <property type="match status" value="1"/>
</dbReference>
<feature type="region of interest" description="Disordered" evidence="2">
    <location>
        <begin position="1356"/>
        <end position="1376"/>
    </location>
</feature>
<feature type="compositionally biased region" description="Basic and acidic residues" evidence="2">
    <location>
        <begin position="1275"/>
        <end position="1286"/>
    </location>
</feature>
<dbReference type="EMBL" id="KZ819400">
    <property type="protein sequence ID" value="PWN41049.1"/>
    <property type="molecule type" value="Genomic_DNA"/>
</dbReference>
<dbReference type="Proteomes" id="UP000245783">
    <property type="component" value="Unassembled WGS sequence"/>
</dbReference>
<dbReference type="GO" id="GO:0031267">
    <property type="term" value="F:small GTPase binding"/>
    <property type="evidence" value="ECO:0007669"/>
    <property type="project" value="InterPro"/>
</dbReference>
<dbReference type="RefSeq" id="XP_025368209.1">
    <property type="nucleotide sequence ID" value="XM_025512537.1"/>
</dbReference>
<feature type="compositionally biased region" description="Low complexity" evidence="2">
    <location>
        <begin position="1491"/>
        <end position="1506"/>
    </location>
</feature>
<feature type="compositionally biased region" description="Acidic residues" evidence="2">
    <location>
        <begin position="2078"/>
        <end position="2088"/>
    </location>
</feature>
<evidence type="ECO:0000256" key="1">
    <source>
        <dbReference type="SAM" id="Coils"/>
    </source>
</evidence>
<dbReference type="PANTHER" id="PTHR45725:SF1">
    <property type="entry name" value="DISHEVELLED ASSOCIATED ACTIVATOR OF MORPHOGENESIS, ISOFORM D"/>
    <property type="match status" value="1"/>
</dbReference>
<feature type="compositionally biased region" description="Polar residues" evidence="2">
    <location>
        <begin position="414"/>
        <end position="428"/>
    </location>
</feature>
<dbReference type="SUPFAM" id="SSF48371">
    <property type="entry name" value="ARM repeat"/>
    <property type="match status" value="1"/>
</dbReference>
<dbReference type="InterPro" id="IPR011989">
    <property type="entry name" value="ARM-like"/>
</dbReference>
<evidence type="ECO:0000313" key="5">
    <source>
        <dbReference type="EMBL" id="PWN41049.1"/>
    </source>
</evidence>
<dbReference type="Pfam" id="PF02181">
    <property type="entry name" value="FH2"/>
    <property type="match status" value="1"/>
</dbReference>
<dbReference type="SMART" id="SM01139">
    <property type="entry name" value="Drf_FH3"/>
    <property type="match status" value="1"/>
</dbReference>
<dbReference type="GO" id="GO:0003779">
    <property type="term" value="F:actin binding"/>
    <property type="evidence" value="ECO:0007669"/>
    <property type="project" value="InterPro"/>
</dbReference>
<feature type="compositionally biased region" description="Polar residues" evidence="2">
    <location>
        <begin position="622"/>
        <end position="641"/>
    </location>
</feature>
<evidence type="ECO:0008006" key="7">
    <source>
        <dbReference type="Google" id="ProtNLM"/>
    </source>
</evidence>
<feature type="compositionally biased region" description="Low complexity" evidence="2">
    <location>
        <begin position="726"/>
        <end position="736"/>
    </location>
</feature>
<feature type="coiled-coil region" evidence="1">
    <location>
        <begin position="1194"/>
        <end position="1221"/>
    </location>
</feature>
<feature type="compositionally biased region" description="Pro residues" evidence="2">
    <location>
        <begin position="1568"/>
        <end position="1611"/>
    </location>
</feature>
<evidence type="ECO:0000313" key="6">
    <source>
        <dbReference type="Proteomes" id="UP000245783"/>
    </source>
</evidence>
<dbReference type="PANTHER" id="PTHR45725">
    <property type="entry name" value="FORMIN HOMOLOGY 2 FAMILY MEMBER"/>
    <property type="match status" value="1"/>
</dbReference>
<feature type="domain" description="FH2" evidence="4">
    <location>
        <begin position="1622"/>
        <end position="2025"/>
    </location>
</feature>
<feature type="region of interest" description="Disordered" evidence="2">
    <location>
        <begin position="2154"/>
        <end position="2173"/>
    </location>
</feature>
<feature type="region of interest" description="Disordered" evidence="2">
    <location>
        <begin position="1274"/>
        <end position="1305"/>
    </location>
</feature>
<accession>A0A316VTY9</accession>
<sequence length="2212" mass="234233">MVVSDLLHVVLPDNATILSASLPIYAGSTRDGTQRESTVSNLLATLLSETVNVGPLTRVFGSHYDPLAAADTSNASSAPPLWYIDARGMSWALQTVESSQPNREWDDGELEALGDGLIPLDTPIFSYLHALLMPQADGSLAPTHAPLSKALAGTLDSNVAGSGFSDFALSSHLHAPRLRLVCGAPGLAVRIRFAHVPEIYDGWDGRVCFLPAPAALETGSVGAGSTAADLLEAVCDELGIRRVVLQGSKSARVEYGLASLPESPSSAPAPVPPPAALPAHTILPPLLATMPGPPLEYPGLLFTISATWLSRLGTVAQGFQKHARRAPSSESPPRPFLPETRPQTKPGMLGLWAASLGRNAAAPAQQSSEISTTGLAAGPSTGDPGLDALSADTSIIEEDEEEASGTLKGVNPHHLQQNTDDGSHTLTSAEREAAAMAAAANADREARQGAANAQGSLSQAAAHALMSPKARGKGQPHTATARLSRMFDSWGVAAPDSPTSPIATQEHATGFPSTPTPAIAGRSRSIGGGGGPGREVKVMSVSGPLELERSPNSPRVGARHSPLAQALPAAGSPLAHGNAQLTGEELAKRFESLMADLGMKGSSRTAMLALPDDRKRFLIGQNEASRSANGVPSTPSRSASGSHARPLSPQSTGAETGGFADTLSRASTALTGGWANRFSIASIAGWGGEENASPRSSLATAQTGGQESADSRPSTVMTDDGAGIPEQGSGAYQAAGSAAEAALKSHHTGSSGHGASLWSSWWGGGVSSLTSADPSALAAGASAAPSHAAERYSPAFFSNALLSGKLNRKDLVKHLISLRVTLSSAKLMWIAGFLDARGLEALENLLRLESGPLLTARLGDKRQDRQEMSDVIIGECIKSLRTLMNTELGFERVLQQGMLITYIAYALRTPSYKLRSQIADVLGALCVLSLADGHRLVCAALSELAIASGERFRFAFLVGSLNVSKTRTSDADSETSSSHEDTNEEADEDEAAVWEYRTSAMVLVNAITNSPEDLEERIVLRDEFARRGLNEAMVGLRYVEPPDALLVQLHVWAEEKQEDQAELHDRTLRNNAGKEGTNADGAGLSLSTIGEVGELLRVAQLDSPDLYPLICDMVRSTTQILARDIDYQLKADLLFVLEKFLEHGVEVVDFDEGWRSFMKAYLTSVQHIVGKHAMIKANRLSDTSTVPSSFVEELEGLRAKVEELSDERSQLKADLNESIAQANTLRGLPRISDGGTASTSGESASGPKRGERENFAGVIQRLVQKEKQVLQLQSEVDRLTASRPPDRSGAPDSEEHAKRERLERNRQWSNLMEEIAHHKERIADTEGQLESREREIKYLKRALEAVYGRFQASVQPDAATGSTSVKPSLADTPTPLPSQVDADTMAQRSIDALAEKDTAIATLRADVAKLQDQLVRRTQESIERDAVTQQSHSQLLAKATSEADELRAELTKLQGLLLQLQLAPTGAQAQSTTASSDIAHRAAPAPPMFPTPTAIENPTPAAGHAPAPTPPPPPPAPAPPSGSGQTLQADMGTDADPATLAPLAPLPPPPPPPPPAPAIGQTQIVPLAPAPPPPPPPPAGAPLAPPPPPPPPALGGPPVPPPAPDAPPAPSAPGFRMMPKAPALPKFPAKKRRALFWNKLPNNALARTVWHDLPATSKIDLQIDELDNLFALDKAAAPTIAQAQIAVGRSSAKKAAPATVIDPSRAHSVGILLARIKLTFPQIRQAILELDEERLSLDNLRALKNCLPTTEEAEMIRDYEGNVAQLSRADQYFREIVGIPKLGERLTSMTFMRKFEMDLEELKPDLKVLRDACDEMNASEKFKHVLQTVLMLGNVLNGSTFRGGAIGFQLVDLLKLRDTKPAVATPATPSLLHYLVRLLNRSDRTLVGFLDDLPHVEAAARLSTQSIMASITALLGGHEQVRTEADVLQRIPISPAGDRFLSATGVFLTTTTSQVRALRSAGDSIQNDLVRLVAYYGDDPAVVKPEEFFGLVASFGQALMRAEVDVLEADRKAELEVQKKAKANFGAGLRRLKIPEPIGPEVRGPLAGGKKGAAEADRVSSSDTKSSEGEATTRTAEEEAEEEAEEADQLSPVGSDLTPTASGTLTGARFRSWGAAAAASLDKSRSSGVPADDPLRKSYRGGRGQLDEAIKELRNGGRAHRDHGVGGIVEGSFGKSAGAALGNGRKSLRRQDTLRVGGSGGHRPLSRVFLDQ</sequence>
<evidence type="ECO:0000259" key="3">
    <source>
        <dbReference type="PROSITE" id="PS51232"/>
    </source>
</evidence>
<keyword evidence="1" id="KW-0175">Coiled coil</keyword>
<feature type="coiled-coil region" evidence="1">
    <location>
        <begin position="1393"/>
        <end position="1463"/>
    </location>
</feature>
<evidence type="ECO:0000259" key="4">
    <source>
        <dbReference type="PROSITE" id="PS51444"/>
    </source>
</evidence>
<name>A0A316VTY9_9BASI</name>
<dbReference type="OrthoDB" id="1668162at2759"/>
<dbReference type="STRING" id="1522189.A0A316VTY9"/>
<feature type="compositionally biased region" description="Basic and acidic residues" evidence="2">
    <location>
        <begin position="2052"/>
        <end position="2068"/>
    </location>
</feature>
<dbReference type="InterPro" id="IPR010473">
    <property type="entry name" value="GTPase-bd"/>
</dbReference>
<dbReference type="SMART" id="SM00498">
    <property type="entry name" value="FH2"/>
    <property type="match status" value="1"/>
</dbReference>
<feature type="region of interest" description="Disordered" evidence="2">
    <location>
        <begin position="360"/>
        <end position="453"/>
    </location>
</feature>
<feature type="region of interest" description="Disordered" evidence="2">
    <location>
        <begin position="689"/>
        <end position="736"/>
    </location>
</feature>
<feature type="compositionally biased region" description="Low complexity" evidence="2">
    <location>
        <begin position="1234"/>
        <end position="1246"/>
    </location>
</feature>
<dbReference type="GeneID" id="37034407"/>
<proteinExistence type="predicted"/>
<organism evidence="5 6">
    <name type="scientific">Ceraceosorus guamensis</name>
    <dbReference type="NCBI Taxonomy" id="1522189"/>
    <lineage>
        <taxon>Eukaryota</taxon>
        <taxon>Fungi</taxon>
        <taxon>Dikarya</taxon>
        <taxon>Basidiomycota</taxon>
        <taxon>Ustilaginomycotina</taxon>
        <taxon>Exobasidiomycetes</taxon>
        <taxon>Ceraceosorales</taxon>
        <taxon>Ceraceosoraceae</taxon>
        <taxon>Ceraceosorus</taxon>
    </lineage>
</organism>
<feature type="compositionally biased region" description="Pro residues" evidence="2">
    <location>
        <begin position="1544"/>
        <end position="1557"/>
    </location>
</feature>
<dbReference type="PROSITE" id="PS51444">
    <property type="entry name" value="FH2"/>
    <property type="match status" value="1"/>
</dbReference>
<feature type="compositionally biased region" description="Basic and acidic residues" evidence="2">
    <location>
        <begin position="1293"/>
        <end position="1305"/>
    </location>
</feature>
<feature type="domain" description="GBD/FH3" evidence="3">
    <location>
        <begin position="578"/>
        <end position="1152"/>
    </location>
</feature>
<evidence type="ECO:0000256" key="2">
    <source>
        <dbReference type="SAM" id="MobiDB-lite"/>
    </source>
</evidence>
<dbReference type="SUPFAM" id="SSF101447">
    <property type="entry name" value="Formin homology 2 domain (FH2 domain)"/>
    <property type="match status" value="1"/>
</dbReference>
<dbReference type="PROSITE" id="PS51232">
    <property type="entry name" value="GBD_FH3"/>
    <property type="match status" value="1"/>
</dbReference>
<dbReference type="GO" id="GO:0030036">
    <property type="term" value="P:actin cytoskeleton organization"/>
    <property type="evidence" value="ECO:0007669"/>
    <property type="project" value="InterPro"/>
</dbReference>
<feature type="compositionally biased region" description="Polar residues" evidence="2">
    <location>
        <begin position="364"/>
        <end position="374"/>
    </location>
</feature>
<gene>
    <name evidence="5" type="ORF">IE81DRAFT_315743</name>
</gene>
<feature type="region of interest" description="Disordered" evidence="2">
    <location>
        <begin position="621"/>
        <end position="659"/>
    </location>
</feature>
<feature type="compositionally biased region" description="Pro residues" evidence="2">
    <location>
        <begin position="1507"/>
        <end position="1520"/>
    </location>
</feature>